<evidence type="ECO:0000259" key="1">
    <source>
        <dbReference type="Pfam" id="PF23343"/>
    </source>
</evidence>
<dbReference type="Pfam" id="PF23343">
    <property type="entry name" value="REP_ORF2-G2P"/>
    <property type="match status" value="1"/>
</dbReference>
<name>A0A0F6RFG5_CITAM</name>
<proteinExistence type="predicted"/>
<dbReference type="Proteomes" id="UP000034085">
    <property type="component" value="Chromosome"/>
</dbReference>
<dbReference type="AlphaFoldDB" id="A0A0F6RFG5"/>
<protein>
    <recommendedName>
        <fullName evidence="1">Replication-associated protein ORF2/G2P domain-containing protein</fullName>
    </recommendedName>
</protein>
<evidence type="ECO:0000313" key="2">
    <source>
        <dbReference type="EMBL" id="AKE59390.1"/>
    </source>
</evidence>
<gene>
    <name evidence="2" type="ORF">F384_12885</name>
</gene>
<feature type="domain" description="Replication-associated protein ORF2/G2P" evidence="1">
    <location>
        <begin position="51"/>
        <end position="116"/>
    </location>
</feature>
<dbReference type="EMBL" id="CP011132">
    <property type="protein sequence ID" value="AKE59390.1"/>
    <property type="molecule type" value="Genomic_DNA"/>
</dbReference>
<dbReference type="RefSeq" id="WP_046483305.1">
    <property type="nucleotide sequence ID" value="NZ_CP011132.1"/>
</dbReference>
<organism evidence="2 3">
    <name type="scientific">Citrobacter amalonaticus Y19</name>
    <dbReference type="NCBI Taxonomy" id="1261127"/>
    <lineage>
        <taxon>Bacteria</taxon>
        <taxon>Pseudomonadati</taxon>
        <taxon>Pseudomonadota</taxon>
        <taxon>Gammaproteobacteria</taxon>
        <taxon>Enterobacterales</taxon>
        <taxon>Enterobacteriaceae</taxon>
        <taxon>Citrobacter</taxon>
    </lineage>
</organism>
<accession>A0A0F6RFG5</accession>
<dbReference type="InterPro" id="IPR056906">
    <property type="entry name" value="ORF2/G2P_dom"/>
</dbReference>
<evidence type="ECO:0000313" key="3">
    <source>
        <dbReference type="Proteomes" id="UP000034085"/>
    </source>
</evidence>
<sequence length="193" mass="23037">MCNTHSPFFTEDWFLSSLLNQHIDEMVNRYSCLLALRMDLFYQRDTDSFMQLDHCRLEYDIRSLMNEFGALKASVGYFWVIEWTEKHGYHAHVVFWLDRQKTQTTYPGFEWISKRWREITNSNGGVHRCEYQEHYPADINIPVRYDDSASILNIRRVLGYLAKEEQKKELCEYSCNEVPPRPASGRPRQQPII</sequence>
<dbReference type="PATRIC" id="fig|1261127.3.peg.2700"/>
<reference evidence="2 3" key="1">
    <citation type="journal article" date="2013" name="Appl. Microbiol. Biotechnol.">
        <title>Glycerol assimilation and production of 1,3-propanediol by Citrobacter amalonaticus Y19.</title>
        <authorList>
            <person name="Ainala S.K."/>
            <person name="Ashok S."/>
            <person name="Ko Y."/>
            <person name="Park S."/>
        </authorList>
    </citation>
    <scope>NUCLEOTIDE SEQUENCE [LARGE SCALE GENOMIC DNA]</scope>
    <source>
        <strain evidence="2 3">Y19</strain>
    </source>
</reference>
<dbReference type="KEGG" id="cama:F384_12885"/>
<dbReference type="OrthoDB" id="8592743at2"/>
<dbReference type="HOGENOM" id="CLU_053856_4_0_6"/>